<name>A0A9Q1MJM8_9SOLA</name>
<dbReference type="Proteomes" id="UP001152561">
    <property type="component" value="Unassembled WGS sequence"/>
</dbReference>
<gene>
    <name evidence="1" type="ORF">K7X08_004948</name>
</gene>
<comment type="caution">
    <text evidence="1">The sequence shown here is derived from an EMBL/GenBank/DDBJ whole genome shotgun (WGS) entry which is preliminary data.</text>
</comment>
<dbReference type="OrthoDB" id="984078at2759"/>
<sequence length="96" mass="11247">MGSSKKIQILKWHGGRVAHSSSDVTLVSVERRAPMNCFKGLYIARQIYWRLKSQWRQLLSWQRSTVRFSYDAYSYSQNFDDGCSKEHRSPLAPRCC</sequence>
<keyword evidence="2" id="KW-1185">Reference proteome</keyword>
<proteinExistence type="predicted"/>
<dbReference type="PANTHER" id="PTHR34538:SF4">
    <property type="entry name" value="EXPRESSED PROTEIN"/>
    <property type="match status" value="1"/>
</dbReference>
<protein>
    <submittedName>
        <fullName evidence="1">Uncharacterized protein</fullName>
    </submittedName>
</protein>
<evidence type="ECO:0000313" key="1">
    <source>
        <dbReference type="EMBL" id="KAJ8558182.1"/>
    </source>
</evidence>
<reference evidence="2" key="1">
    <citation type="journal article" date="2023" name="Proc. Natl. Acad. Sci. U.S.A.">
        <title>Genomic and structural basis for evolution of tropane alkaloid biosynthesis.</title>
        <authorList>
            <person name="Wanga Y.-J."/>
            <person name="Taina T."/>
            <person name="Yua J.-Y."/>
            <person name="Lia J."/>
            <person name="Xua B."/>
            <person name="Chenc J."/>
            <person name="D'Auriad J.C."/>
            <person name="Huanga J.-P."/>
            <person name="Huanga S.-X."/>
        </authorList>
    </citation>
    <scope>NUCLEOTIDE SEQUENCE [LARGE SCALE GENOMIC DNA]</scope>
    <source>
        <strain evidence="2">cv. KIB-2019</strain>
    </source>
</reference>
<dbReference type="AlphaFoldDB" id="A0A9Q1MJM8"/>
<organism evidence="1 2">
    <name type="scientific">Anisodus acutangulus</name>
    <dbReference type="NCBI Taxonomy" id="402998"/>
    <lineage>
        <taxon>Eukaryota</taxon>
        <taxon>Viridiplantae</taxon>
        <taxon>Streptophyta</taxon>
        <taxon>Embryophyta</taxon>
        <taxon>Tracheophyta</taxon>
        <taxon>Spermatophyta</taxon>
        <taxon>Magnoliopsida</taxon>
        <taxon>eudicotyledons</taxon>
        <taxon>Gunneridae</taxon>
        <taxon>Pentapetalae</taxon>
        <taxon>asterids</taxon>
        <taxon>lamiids</taxon>
        <taxon>Solanales</taxon>
        <taxon>Solanaceae</taxon>
        <taxon>Solanoideae</taxon>
        <taxon>Hyoscyameae</taxon>
        <taxon>Anisodus</taxon>
    </lineage>
</organism>
<accession>A0A9Q1MJM8</accession>
<evidence type="ECO:0000313" key="2">
    <source>
        <dbReference type="Proteomes" id="UP001152561"/>
    </source>
</evidence>
<dbReference type="PANTHER" id="PTHR34538">
    <property type="entry name" value="EXPRESSED PROTEIN"/>
    <property type="match status" value="1"/>
</dbReference>
<dbReference type="EMBL" id="JAJAGQ010000007">
    <property type="protein sequence ID" value="KAJ8558182.1"/>
    <property type="molecule type" value="Genomic_DNA"/>
</dbReference>